<keyword evidence="3 10" id="KW-0808">Transferase</keyword>
<name>R1AV17_9FIRM</name>
<comment type="pathway">
    <text evidence="1 10">Lipid metabolism; malonyl-CoA biosynthesis; malonyl-CoA from acetyl-CoA: step 1/1.</text>
</comment>
<evidence type="ECO:0000256" key="10">
    <source>
        <dbReference type="HAMAP-Rule" id="MF_00823"/>
    </source>
</evidence>
<protein>
    <recommendedName>
        <fullName evidence="10">Acetyl-coenzyme A carboxylase carboxyl transferase subunit alpha</fullName>
        <shortName evidence="10">ACCase subunit alpha</shortName>
        <shortName evidence="10">Acetyl-CoA carboxylase carboxyltransferase subunit alpha</shortName>
        <ecNumber evidence="10">2.1.3.15</ecNumber>
    </recommendedName>
</protein>
<dbReference type="GO" id="GO:0003989">
    <property type="term" value="F:acetyl-CoA carboxylase activity"/>
    <property type="evidence" value="ECO:0007669"/>
    <property type="project" value="InterPro"/>
</dbReference>
<dbReference type="InterPro" id="IPR001095">
    <property type="entry name" value="Acetyl_CoA_COase_a_su"/>
</dbReference>
<dbReference type="PROSITE" id="PS50989">
    <property type="entry name" value="COA_CT_CTER"/>
    <property type="match status" value="1"/>
</dbReference>
<keyword evidence="12" id="KW-0436">Ligase</keyword>
<dbReference type="PATRIC" id="fig|1304284.3.peg.942"/>
<evidence type="ECO:0000256" key="4">
    <source>
        <dbReference type="ARBA" id="ARBA00022741"/>
    </source>
</evidence>
<comment type="subunit">
    <text evidence="10">Acetyl-CoA carboxylase is a heterohexamer composed of biotin carboxyl carrier protein (AccB), biotin carboxylase (AccC) and two subunits each of ACCase subunit alpha (AccA) and ACCase subunit beta (AccD).</text>
</comment>
<comment type="similarity">
    <text evidence="10">Belongs to the AccA family.</text>
</comment>
<keyword evidence="2 10" id="KW-0444">Lipid biosynthesis</keyword>
<reference evidence="12 13" key="1">
    <citation type="journal article" date="2015" name="Geomicrobiol. J.">
        <title>Caldisalinibacter kiritimatiensis gen. nov., sp. nov., a moderately thermohalophilic thiosulfate-reducing bacterium from a hypersaline microbial mat.</title>
        <authorList>
            <person name="Ben Hania W."/>
            <person name="Joseph M."/>
            <person name="Fiebig A."/>
            <person name="Bunk B."/>
            <person name="Klenk H.-P."/>
            <person name="Fardeau M.-L."/>
            <person name="Spring S."/>
        </authorList>
    </citation>
    <scope>NUCLEOTIDE SEQUENCE [LARGE SCALE GENOMIC DNA]</scope>
    <source>
        <strain evidence="12 13">L21-TH-D2</strain>
    </source>
</reference>
<dbReference type="PANTHER" id="PTHR42853">
    <property type="entry name" value="ACETYL-COENZYME A CARBOXYLASE CARBOXYL TRANSFERASE SUBUNIT ALPHA"/>
    <property type="match status" value="1"/>
</dbReference>
<sequence>MNNPLEFERPILELENKIEELEKFASDNNVNLNSEIDVLKNKVINMKENVYSKLTPWQKVKLARLQERPTTLDYIERIITDFLEFHGDRHFADDSSIVGGIGLFDNTPVTVIGHQKGKDTKENIKRNFGMPHPEGYRKALRLMKQAEKFNRPVIMFVDTPGAFCGLGAEERGQGEAIAVNLIEMSRLKTPIIVVVIGEGGSGGALALGIGDRVCMLEHSIYSVISPEGLSSILWKDASLAEKAADIMKLTAQNLFELNVIDEIIKEPLGGAHKDVDFVARNIKEYITEELVELQNKDINIILNERYDKFRKMGKWK</sequence>
<dbReference type="PRINTS" id="PR01069">
    <property type="entry name" value="ACCCTRFRASEA"/>
</dbReference>
<evidence type="ECO:0000313" key="12">
    <source>
        <dbReference type="EMBL" id="EOD00988.1"/>
    </source>
</evidence>
<evidence type="ECO:0000256" key="1">
    <source>
        <dbReference type="ARBA" id="ARBA00004956"/>
    </source>
</evidence>
<dbReference type="RefSeq" id="WP_006310654.1">
    <property type="nucleotide sequence ID" value="NZ_ARZA01000092.1"/>
</dbReference>
<gene>
    <name evidence="10" type="primary">accA</name>
    <name evidence="12" type="ORF">L21TH_0956</name>
</gene>
<evidence type="ECO:0000256" key="3">
    <source>
        <dbReference type="ARBA" id="ARBA00022679"/>
    </source>
</evidence>
<keyword evidence="8 10" id="KW-0275">Fatty acid biosynthesis</keyword>
<dbReference type="GO" id="GO:0005524">
    <property type="term" value="F:ATP binding"/>
    <property type="evidence" value="ECO:0007669"/>
    <property type="project" value="UniProtKB-KW"/>
</dbReference>
<comment type="caution">
    <text evidence="12">The sequence shown here is derived from an EMBL/GenBank/DDBJ whole genome shotgun (WGS) entry which is preliminary data.</text>
</comment>
<keyword evidence="7 10" id="KW-0443">Lipid metabolism</keyword>
<organism evidence="12 13">
    <name type="scientific">Caldisalinibacter kiritimatiensis</name>
    <dbReference type="NCBI Taxonomy" id="1304284"/>
    <lineage>
        <taxon>Bacteria</taxon>
        <taxon>Bacillati</taxon>
        <taxon>Bacillota</taxon>
        <taxon>Tissierellia</taxon>
        <taxon>Tissierellales</taxon>
        <taxon>Thermohalobacteraceae</taxon>
        <taxon>Caldisalinibacter</taxon>
    </lineage>
</organism>
<accession>R1AV17</accession>
<comment type="catalytic activity">
    <reaction evidence="9 10">
        <text>N(6)-carboxybiotinyl-L-lysyl-[protein] + acetyl-CoA = N(6)-biotinyl-L-lysyl-[protein] + malonyl-CoA</text>
        <dbReference type="Rhea" id="RHEA:54728"/>
        <dbReference type="Rhea" id="RHEA-COMP:10505"/>
        <dbReference type="Rhea" id="RHEA-COMP:10506"/>
        <dbReference type="ChEBI" id="CHEBI:57288"/>
        <dbReference type="ChEBI" id="CHEBI:57384"/>
        <dbReference type="ChEBI" id="CHEBI:83144"/>
        <dbReference type="ChEBI" id="CHEBI:83145"/>
        <dbReference type="EC" id="2.1.3.15"/>
    </reaction>
</comment>
<evidence type="ECO:0000256" key="9">
    <source>
        <dbReference type="ARBA" id="ARBA00049152"/>
    </source>
</evidence>
<dbReference type="eggNOG" id="COG0825">
    <property type="taxonomic scope" value="Bacteria"/>
</dbReference>
<dbReference type="NCBIfam" id="TIGR00513">
    <property type="entry name" value="accA"/>
    <property type="match status" value="1"/>
</dbReference>
<proteinExistence type="inferred from homology"/>
<dbReference type="EC" id="2.1.3.15" evidence="10"/>
<dbReference type="GO" id="GO:0006633">
    <property type="term" value="P:fatty acid biosynthetic process"/>
    <property type="evidence" value="ECO:0007669"/>
    <property type="project" value="UniProtKB-KW"/>
</dbReference>
<dbReference type="PANTHER" id="PTHR42853:SF3">
    <property type="entry name" value="ACETYL-COENZYME A CARBOXYLASE CARBOXYL TRANSFERASE SUBUNIT ALPHA, CHLOROPLASTIC"/>
    <property type="match status" value="1"/>
</dbReference>
<dbReference type="Gene3D" id="3.90.226.10">
    <property type="entry name" value="2-enoyl-CoA Hydratase, Chain A, domain 1"/>
    <property type="match status" value="1"/>
</dbReference>
<keyword evidence="13" id="KW-1185">Reference proteome</keyword>
<dbReference type="HAMAP" id="MF_00823">
    <property type="entry name" value="AcetylCoA_CT_alpha"/>
    <property type="match status" value="1"/>
</dbReference>
<evidence type="ECO:0000256" key="5">
    <source>
        <dbReference type="ARBA" id="ARBA00022832"/>
    </source>
</evidence>
<evidence type="ECO:0000259" key="11">
    <source>
        <dbReference type="PROSITE" id="PS50989"/>
    </source>
</evidence>
<dbReference type="InterPro" id="IPR029045">
    <property type="entry name" value="ClpP/crotonase-like_dom_sf"/>
</dbReference>
<keyword evidence="10" id="KW-0963">Cytoplasm</keyword>
<dbReference type="Pfam" id="PF03255">
    <property type="entry name" value="ACCA"/>
    <property type="match status" value="1"/>
</dbReference>
<dbReference type="InterPro" id="IPR011763">
    <property type="entry name" value="COA_CT_C"/>
</dbReference>
<dbReference type="GO" id="GO:0009317">
    <property type="term" value="C:acetyl-CoA carboxylase complex"/>
    <property type="evidence" value="ECO:0007669"/>
    <property type="project" value="InterPro"/>
</dbReference>
<dbReference type="UniPathway" id="UPA00655">
    <property type="reaction ID" value="UER00711"/>
</dbReference>
<comment type="subcellular location">
    <subcellularLocation>
        <location evidence="10">Cytoplasm</location>
    </subcellularLocation>
</comment>
<evidence type="ECO:0000256" key="2">
    <source>
        <dbReference type="ARBA" id="ARBA00022516"/>
    </source>
</evidence>
<dbReference type="OrthoDB" id="9808023at2"/>
<dbReference type="EMBL" id="ARZA01000092">
    <property type="protein sequence ID" value="EOD00988.1"/>
    <property type="molecule type" value="Genomic_DNA"/>
</dbReference>
<keyword evidence="4 10" id="KW-0547">Nucleotide-binding</keyword>
<comment type="function">
    <text evidence="10">Component of the acetyl coenzyme A carboxylase (ACC) complex. First, biotin carboxylase catalyzes the carboxylation of biotin on its carrier protein (BCCP) and then the CO(2) group is transferred by the carboxyltransferase to acetyl-CoA to form malonyl-CoA.</text>
</comment>
<dbReference type="SUPFAM" id="SSF52096">
    <property type="entry name" value="ClpP/crotonase"/>
    <property type="match status" value="1"/>
</dbReference>
<dbReference type="Proteomes" id="UP000013378">
    <property type="component" value="Unassembled WGS sequence"/>
</dbReference>
<dbReference type="AlphaFoldDB" id="R1AV17"/>
<dbReference type="NCBIfam" id="NF041504">
    <property type="entry name" value="AccA_sub"/>
    <property type="match status" value="1"/>
</dbReference>
<keyword evidence="5 10" id="KW-0276">Fatty acid metabolism</keyword>
<evidence type="ECO:0000313" key="13">
    <source>
        <dbReference type="Proteomes" id="UP000013378"/>
    </source>
</evidence>
<evidence type="ECO:0000256" key="6">
    <source>
        <dbReference type="ARBA" id="ARBA00022840"/>
    </source>
</evidence>
<keyword evidence="6 10" id="KW-0067">ATP-binding</keyword>
<dbReference type="GO" id="GO:2001295">
    <property type="term" value="P:malonyl-CoA biosynthetic process"/>
    <property type="evidence" value="ECO:0007669"/>
    <property type="project" value="UniProtKB-UniRule"/>
</dbReference>
<feature type="domain" description="CoA carboxyltransferase C-terminal" evidence="11">
    <location>
        <begin position="31"/>
        <end position="292"/>
    </location>
</feature>
<dbReference type="NCBIfam" id="NF004344">
    <property type="entry name" value="PRK05724.1"/>
    <property type="match status" value="1"/>
</dbReference>
<evidence type="ECO:0000256" key="7">
    <source>
        <dbReference type="ARBA" id="ARBA00023098"/>
    </source>
</evidence>
<evidence type="ECO:0000256" key="8">
    <source>
        <dbReference type="ARBA" id="ARBA00023160"/>
    </source>
</evidence>
<dbReference type="GO" id="GO:0016743">
    <property type="term" value="F:carboxyl- or carbamoyltransferase activity"/>
    <property type="evidence" value="ECO:0007669"/>
    <property type="project" value="UniProtKB-UniRule"/>
</dbReference>
<dbReference type="STRING" id="1304284.L21TH_0956"/>